<evidence type="ECO:0000256" key="1">
    <source>
        <dbReference type="ARBA" id="ARBA00005323"/>
    </source>
</evidence>
<gene>
    <name evidence="4" type="ORF">GJU39_17195</name>
</gene>
<dbReference type="Gene3D" id="2.40.37.20">
    <property type="entry name" value="D-serine dehydratase-like domain"/>
    <property type="match status" value="1"/>
</dbReference>
<comment type="similarity">
    <text evidence="1">Belongs to the DSD1 family.</text>
</comment>
<keyword evidence="5" id="KW-1185">Reference proteome</keyword>
<dbReference type="Gene3D" id="3.20.20.10">
    <property type="entry name" value="Alanine racemase"/>
    <property type="match status" value="1"/>
</dbReference>
<reference evidence="4 5" key="1">
    <citation type="submission" date="2019-11" db="EMBL/GenBank/DDBJ databases">
        <title>Pedobacter petrophilus genome.</title>
        <authorList>
            <person name="Feldbauer M.J."/>
            <person name="Newman J.D."/>
        </authorList>
    </citation>
    <scope>NUCLEOTIDE SEQUENCE [LARGE SCALE GENOMIC DNA]</scope>
    <source>
        <strain evidence="4 5">LMG 29686</strain>
    </source>
</reference>
<organism evidence="4 5">
    <name type="scientific">Pedobacter petrophilus</name>
    <dbReference type="NCBI Taxonomy" id="1908241"/>
    <lineage>
        <taxon>Bacteria</taxon>
        <taxon>Pseudomonadati</taxon>
        <taxon>Bacteroidota</taxon>
        <taxon>Sphingobacteriia</taxon>
        <taxon>Sphingobacteriales</taxon>
        <taxon>Sphingobacteriaceae</taxon>
        <taxon>Pedobacter</taxon>
    </lineage>
</organism>
<dbReference type="SMART" id="SM01119">
    <property type="entry name" value="D-ser_dehydrat"/>
    <property type="match status" value="1"/>
</dbReference>
<dbReference type="Pfam" id="PF01168">
    <property type="entry name" value="Ala_racemase_N"/>
    <property type="match status" value="1"/>
</dbReference>
<dbReference type="InterPro" id="IPR042208">
    <property type="entry name" value="D-ser_dehydrat-like_sf"/>
</dbReference>
<evidence type="ECO:0000313" key="5">
    <source>
        <dbReference type="Proteomes" id="UP000487757"/>
    </source>
</evidence>
<feature type="domain" description="D-serine dehydratase-like" evidence="3">
    <location>
        <begin position="262"/>
        <end position="352"/>
    </location>
</feature>
<dbReference type="EMBL" id="WKKH01000032">
    <property type="protein sequence ID" value="MRX77821.1"/>
    <property type="molecule type" value="Genomic_DNA"/>
</dbReference>
<dbReference type="InterPro" id="IPR029066">
    <property type="entry name" value="PLP-binding_barrel"/>
</dbReference>
<dbReference type="Proteomes" id="UP000487757">
    <property type="component" value="Unassembled WGS sequence"/>
</dbReference>
<keyword evidence="2" id="KW-0456">Lyase</keyword>
<dbReference type="OrthoDB" id="9788869at2"/>
<dbReference type="Pfam" id="PF14031">
    <property type="entry name" value="D-ser_dehydrat"/>
    <property type="match status" value="1"/>
</dbReference>
<name>A0A7K0G2E1_9SPHI</name>
<comment type="caution">
    <text evidence="4">The sequence shown here is derived from an EMBL/GenBank/DDBJ whole genome shotgun (WGS) entry which is preliminary data.</text>
</comment>
<accession>A0A7K0G2E1</accession>
<dbReference type="PANTHER" id="PTHR28004">
    <property type="entry name" value="ZGC:162816-RELATED"/>
    <property type="match status" value="1"/>
</dbReference>
<protein>
    <submittedName>
        <fullName evidence="4">D-TA family PLP-dependent enzyme</fullName>
    </submittedName>
</protein>
<dbReference type="GO" id="GO:0008721">
    <property type="term" value="F:D-serine ammonia-lyase activity"/>
    <property type="evidence" value="ECO:0007669"/>
    <property type="project" value="TreeGrafter"/>
</dbReference>
<proteinExistence type="inferred from homology"/>
<dbReference type="InterPro" id="IPR026956">
    <property type="entry name" value="D-ser_dehydrat-like_dom"/>
</dbReference>
<evidence type="ECO:0000256" key="2">
    <source>
        <dbReference type="ARBA" id="ARBA00023239"/>
    </source>
</evidence>
<dbReference type="InterPro" id="IPR051466">
    <property type="entry name" value="D-amino_acid_metab_enzyme"/>
</dbReference>
<dbReference type="CDD" id="cd06821">
    <property type="entry name" value="PLPDE_III_D-TA"/>
    <property type="match status" value="1"/>
</dbReference>
<sequence length="366" mass="40712">MIETGGYCIKNSALTDTPFLAVYPDIVTENIARLVALFSDISQIRPHVKTHKCLQVVNLMLEAGIQKFKCATIGEAEMLAQAGSRDILLAYQPVGPKIQRFVDLIIKYPLSKFSCLVDNESSAQELSDTACRANIVIAIWVDLNVGMNRTGVKPQSEGKALFMFCVSLPSIRILGLHAYDGHITDYQVSVRHSQATSSFEQVRKLTDELSQMGFKQLRITAGSTPTINFYSQFKDVECSPGTFIYWDRHYQALYPELGFKTAALIVTRVISKPATDTVCLDLGYKAISSEGAPDERVNFLQFPEAVIFSQSEEHLLVKVPGSEINIGDTLLGMPHHIGRTCNLYDSSTFVVENRIMGSWKNTGRKR</sequence>
<dbReference type="GO" id="GO:0036088">
    <property type="term" value="P:D-serine catabolic process"/>
    <property type="evidence" value="ECO:0007669"/>
    <property type="project" value="TreeGrafter"/>
</dbReference>
<dbReference type="SUPFAM" id="SSF51419">
    <property type="entry name" value="PLP-binding barrel"/>
    <property type="match status" value="1"/>
</dbReference>
<dbReference type="RefSeq" id="WP_154282234.1">
    <property type="nucleotide sequence ID" value="NZ_JBHUJQ010000001.1"/>
</dbReference>
<dbReference type="PANTHER" id="PTHR28004:SF2">
    <property type="entry name" value="D-SERINE DEHYDRATASE"/>
    <property type="match status" value="1"/>
</dbReference>
<dbReference type="InterPro" id="IPR001608">
    <property type="entry name" value="Ala_racemase_N"/>
</dbReference>
<evidence type="ECO:0000313" key="4">
    <source>
        <dbReference type="EMBL" id="MRX77821.1"/>
    </source>
</evidence>
<dbReference type="AlphaFoldDB" id="A0A7K0G2E1"/>
<evidence type="ECO:0000259" key="3">
    <source>
        <dbReference type="SMART" id="SM01119"/>
    </source>
</evidence>